<organism evidence="2 3">
    <name type="scientific">Cercophora scortea</name>
    <dbReference type="NCBI Taxonomy" id="314031"/>
    <lineage>
        <taxon>Eukaryota</taxon>
        <taxon>Fungi</taxon>
        <taxon>Dikarya</taxon>
        <taxon>Ascomycota</taxon>
        <taxon>Pezizomycotina</taxon>
        <taxon>Sordariomycetes</taxon>
        <taxon>Sordariomycetidae</taxon>
        <taxon>Sordariales</taxon>
        <taxon>Lasiosphaeriaceae</taxon>
        <taxon>Cercophora</taxon>
    </lineage>
</organism>
<dbReference type="AlphaFoldDB" id="A0AAE0M3D8"/>
<protein>
    <submittedName>
        <fullName evidence="2">Uncharacterized protein</fullName>
    </submittedName>
</protein>
<evidence type="ECO:0000313" key="2">
    <source>
        <dbReference type="EMBL" id="KAK3317881.1"/>
    </source>
</evidence>
<sequence length="420" mass="46594">MANPHAAEHIIISNGGRRCLIAKPPTFHDFMAQASLMFGFHQSDWYDRVCARMDYRRPCGEFVTVELSHSSWAAVKDGEEVRCEFFNWIDTGALAQPHGPKSPPVRGPWDSNSLPVPPSPNQSDFTLRTARPQDFVKERDPRDTDWSENGSLGDWNTGNADKSKRVSWDLHAPRPAHTISPDISPSPPLSPPRWAESQKSTTPRMAGAWVTDASSLGSPRSDTKTTEDDNWSPRRSDGSPRPRSVSPHIASVWKSPSPEPVDNEYFKQASKSTGVRDNWDDERLTTPPDLADWTCKKVSNETRDKVENWDSGNIGAAGQWSDADSGVSWDRLDEGSIARLNITRGPHDKHKPKTPQCNTAPANCTGCRGSGECLECTACDCTKTQKICLQCRGCWCGGKCVCMKCDGLGTVRDQVKVERW</sequence>
<feature type="region of interest" description="Disordered" evidence="1">
    <location>
        <begin position="96"/>
        <end position="264"/>
    </location>
</feature>
<dbReference type="EMBL" id="JAUEPO010000007">
    <property type="protein sequence ID" value="KAK3317881.1"/>
    <property type="molecule type" value="Genomic_DNA"/>
</dbReference>
<feature type="compositionally biased region" description="Basic and acidic residues" evidence="1">
    <location>
        <begin position="161"/>
        <end position="172"/>
    </location>
</feature>
<evidence type="ECO:0000256" key="1">
    <source>
        <dbReference type="SAM" id="MobiDB-lite"/>
    </source>
</evidence>
<gene>
    <name evidence="2" type="ORF">B0T19DRAFT_405539</name>
</gene>
<keyword evidence="3" id="KW-1185">Reference proteome</keyword>
<feature type="compositionally biased region" description="Polar residues" evidence="1">
    <location>
        <begin position="147"/>
        <end position="160"/>
    </location>
</feature>
<reference evidence="2" key="1">
    <citation type="journal article" date="2023" name="Mol. Phylogenet. Evol.">
        <title>Genome-scale phylogeny and comparative genomics of the fungal order Sordariales.</title>
        <authorList>
            <person name="Hensen N."/>
            <person name="Bonometti L."/>
            <person name="Westerberg I."/>
            <person name="Brannstrom I.O."/>
            <person name="Guillou S."/>
            <person name="Cros-Aarteil S."/>
            <person name="Calhoun S."/>
            <person name="Haridas S."/>
            <person name="Kuo A."/>
            <person name="Mondo S."/>
            <person name="Pangilinan J."/>
            <person name="Riley R."/>
            <person name="LaButti K."/>
            <person name="Andreopoulos B."/>
            <person name="Lipzen A."/>
            <person name="Chen C."/>
            <person name="Yan M."/>
            <person name="Daum C."/>
            <person name="Ng V."/>
            <person name="Clum A."/>
            <person name="Steindorff A."/>
            <person name="Ohm R.A."/>
            <person name="Martin F."/>
            <person name="Silar P."/>
            <person name="Natvig D.O."/>
            <person name="Lalanne C."/>
            <person name="Gautier V."/>
            <person name="Ament-Velasquez S.L."/>
            <person name="Kruys A."/>
            <person name="Hutchinson M.I."/>
            <person name="Powell A.J."/>
            <person name="Barry K."/>
            <person name="Miller A.N."/>
            <person name="Grigoriev I.V."/>
            <person name="Debuchy R."/>
            <person name="Gladieux P."/>
            <person name="Hiltunen Thoren M."/>
            <person name="Johannesson H."/>
        </authorList>
    </citation>
    <scope>NUCLEOTIDE SEQUENCE</scope>
    <source>
        <strain evidence="2">SMH4131-1</strain>
    </source>
</reference>
<accession>A0AAE0M3D8</accession>
<reference evidence="2" key="2">
    <citation type="submission" date="2023-06" db="EMBL/GenBank/DDBJ databases">
        <authorList>
            <consortium name="Lawrence Berkeley National Laboratory"/>
            <person name="Haridas S."/>
            <person name="Hensen N."/>
            <person name="Bonometti L."/>
            <person name="Westerberg I."/>
            <person name="Brannstrom I.O."/>
            <person name="Guillou S."/>
            <person name="Cros-Aarteil S."/>
            <person name="Calhoun S."/>
            <person name="Kuo A."/>
            <person name="Mondo S."/>
            <person name="Pangilinan J."/>
            <person name="Riley R."/>
            <person name="Labutti K."/>
            <person name="Andreopoulos B."/>
            <person name="Lipzen A."/>
            <person name="Chen C."/>
            <person name="Yanf M."/>
            <person name="Daum C."/>
            <person name="Ng V."/>
            <person name="Clum A."/>
            <person name="Steindorff A."/>
            <person name="Ohm R."/>
            <person name="Martin F."/>
            <person name="Silar P."/>
            <person name="Natvig D."/>
            <person name="Lalanne C."/>
            <person name="Gautier V."/>
            <person name="Ament-Velasquez S.L."/>
            <person name="Kruys A."/>
            <person name="Hutchinson M.I."/>
            <person name="Powell A.J."/>
            <person name="Barry K."/>
            <person name="Miller A.N."/>
            <person name="Grigoriev I.V."/>
            <person name="Debuchy R."/>
            <person name="Gladieux P."/>
            <person name="Thoren M.H."/>
            <person name="Johannesson H."/>
        </authorList>
    </citation>
    <scope>NUCLEOTIDE SEQUENCE</scope>
    <source>
        <strain evidence="2">SMH4131-1</strain>
    </source>
</reference>
<dbReference type="Proteomes" id="UP001286456">
    <property type="component" value="Unassembled WGS sequence"/>
</dbReference>
<comment type="caution">
    <text evidence="2">The sequence shown here is derived from an EMBL/GenBank/DDBJ whole genome shotgun (WGS) entry which is preliminary data.</text>
</comment>
<feature type="compositionally biased region" description="Basic and acidic residues" evidence="1">
    <location>
        <begin position="134"/>
        <end position="145"/>
    </location>
</feature>
<proteinExistence type="predicted"/>
<name>A0AAE0M3D8_9PEZI</name>
<evidence type="ECO:0000313" key="3">
    <source>
        <dbReference type="Proteomes" id="UP001286456"/>
    </source>
</evidence>
<feature type="compositionally biased region" description="Basic and acidic residues" evidence="1">
    <location>
        <begin position="221"/>
        <end position="240"/>
    </location>
</feature>